<dbReference type="HOGENOM" id="CLU_076364_3_0_2"/>
<dbReference type="STRING" id="444157.Tneu_1172"/>
<protein>
    <recommendedName>
        <fullName evidence="8">N-(5'-phosphoribosyl)anthranilate isomerase</fullName>
        <shortName evidence="8">PRAI</shortName>
        <ecNumber evidence="8">5.3.1.24</ecNumber>
    </recommendedName>
</protein>
<keyword evidence="6 8" id="KW-0057">Aromatic amino acid biosynthesis</keyword>
<evidence type="ECO:0000256" key="3">
    <source>
        <dbReference type="ARBA" id="ARBA00007571"/>
    </source>
</evidence>
<reference evidence="10" key="1">
    <citation type="submission" date="2008-03" db="EMBL/GenBank/DDBJ databases">
        <title>Complete sequence of Thermoproteus neutrophilus V24Sta.</title>
        <authorList>
            <consortium name="US DOE Joint Genome Institute"/>
            <person name="Copeland A."/>
            <person name="Lucas S."/>
            <person name="Lapidus A."/>
            <person name="Glavina del Rio T."/>
            <person name="Dalin E."/>
            <person name="Tice H."/>
            <person name="Bruce D."/>
            <person name="Goodwin L."/>
            <person name="Pitluck S."/>
            <person name="Sims D."/>
            <person name="Brettin T."/>
            <person name="Detter J.C."/>
            <person name="Han C."/>
            <person name="Kuske C.R."/>
            <person name="Schmutz J."/>
            <person name="Larimer F."/>
            <person name="Land M."/>
            <person name="Hauser L."/>
            <person name="Kyrpides N."/>
            <person name="Mikhailova N."/>
            <person name="Biddle J.F."/>
            <person name="Zhang Z."/>
            <person name="Fitz-Gibbon S.T."/>
            <person name="Lowe T.M."/>
            <person name="Saltikov C."/>
            <person name="House C.H."/>
            <person name="Richardson P."/>
        </authorList>
    </citation>
    <scope>NUCLEOTIDE SEQUENCE [LARGE SCALE GENOMIC DNA]</scope>
    <source>
        <strain evidence="10">V24Sta</strain>
    </source>
</reference>
<evidence type="ECO:0000313" key="11">
    <source>
        <dbReference type="Proteomes" id="UP000001694"/>
    </source>
</evidence>
<dbReference type="EC" id="5.3.1.24" evidence="8"/>
<name>B1Y8M2_PYRNV</name>
<dbReference type="InterPro" id="IPR044643">
    <property type="entry name" value="TrpF_fam"/>
</dbReference>
<dbReference type="OrthoDB" id="27513at2157"/>
<evidence type="ECO:0000256" key="7">
    <source>
        <dbReference type="ARBA" id="ARBA00023235"/>
    </source>
</evidence>
<organism evidence="10 11">
    <name type="scientific">Pyrobaculum neutrophilum (strain DSM 2338 / JCM 9278 / NBRC 100436 / V24Sta)</name>
    <name type="common">Thermoproteus neutrophilus</name>
    <dbReference type="NCBI Taxonomy" id="444157"/>
    <lineage>
        <taxon>Archaea</taxon>
        <taxon>Thermoproteota</taxon>
        <taxon>Thermoprotei</taxon>
        <taxon>Thermoproteales</taxon>
        <taxon>Thermoproteaceae</taxon>
        <taxon>Pyrobaculum</taxon>
    </lineage>
</organism>
<keyword evidence="4 8" id="KW-0028">Amino-acid biosynthesis</keyword>
<evidence type="ECO:0000256" key="4">
    <source>
        <dbReference type="ARBA" id="ARBA00022605"/>
    </source>
</evidence>
<dbReference type="InterPro" id="IPR001240">
    <property type="entry name" value="PRAI_dom"/>
</dbReference>
<comment type="pathway">
    <text evidence="2 8">Amino-acid biosynthesis; L-tryptophan biosynthesis; L-tryptophan from chorismate: step 3/5.</text>
</comment>
<accession>B1Y8M2</accession>
<evidence type="ECO:0000256" key="1">
    <source>
        <dbReference type="ARBA" id="ARBA00001164"/>
    </source>
</evidence>
<dbReference type="Pfam" id="PF00697">
    <property type="entry name" value="PRAI"/>
    <property type="match status" value="1"/>
</dbReference>
<dbReference type="Gene3D" id="3.20.20.70">
    <property type="entry name" value="Aldolase class I"/>
    <property type="match status" value="1"/>
</dbReference>
<evidence type="ECO:0000256" key="2">
    <source>
        <dbReference type="ARBA" id="ARBA00004664"/>
    </source>
</evidence>
<comment type="catalytic activity">
    <reaction evidence="1 8">
        <text>N-(5-phospho-beta-D-ribosyl)anthranilate = 1-(2-carboxyphenylamino)-1-deoxy-D-ribulose 5-phosphate</text>
        <dbReference type="Rhea" id="RHEA:21540"/>
        <dbReference type="ChEBI" id="CHEBI:18277"/>
        <dbReference type="ChEBI" id="CHEBI:58613"/>
        <dbReference type="EC" id="5.3.1.24"/>
    </reaction>
</comment>
<comment type="similarity">
    <text evidence="3 8">Belongs to the TrpF family.</text>
</comment>
<dbReference type="GeneID" id="6165287"/>
<keyword evidence="5 8" id="KW-0822">Tryptophan biosynthesis</keyword>
<feature type="domain" description="N-(5'phosphoribosyl) anthranilate isomerase (PRAI)" evidence="9">
    <location>
        <begin position="13"/>
        <end position="211"/>
    </location>
</feature>
<dbReference type="EMBL" id="CP001014">
    <property type="protein sequence ID" value="ACB40101.1"/>
    <property type="molecule type" value="Genomic_DNA"/>
</dbReference>
<gene>
    <name evidence="8" type="primary">trpF</name>
    <name evidence="10" type="ordered locus">Tneu_1172</name>
</gene>
<evidence type="ECO:0000256" key="5">
    <source>
        <dbReference type="ARBA" id="ARBA00022822"/>
    </source>
</evidence>
<dbReference type="InterPro" id="IPR011060">
    <property type="entry name" value="RibuloseP-bd_barrel"/>
</dbReference>
<dbReference type="eggNOG" id="arCOG01983">
    <property type="taxonomic scope" value="Archaea"/>
</dbReference>
<proteinExistence type="inferred from homology"/>
<dbReference type="SUPFAM" id="SSF51366">
    <property type="entry name" value="Ribulose-phoshate binding barrel"/>
    <property type="match status" value="1"/>
</dbReference>
<evidence type="ECO:0000256" key="8">
    <source>
        <dbReference type="HAMAP-Rule" id="MF_00135"/>
    </source>
</evidence>
<dbReference type="PANTHER" id="PTHR42894">
    <property type="entry name" value="N-(5'-PHOSPHORIBOSYL)ANTHRANILATE ISOMERASE"/>
    <property type="match status" value="1"/>
</dbReference>
<dbReference type="HAMAP" id="MF_00135">
    <property type="entry name" value="PRAI"/>
    <property type="match status" value="1"/>
</dbReference>
<keyword evidence="7 8" id="KW-0413">Isomerase</keyword>
<dbReference type="RefSeq" id="WP_012350520.1">
    <property type="nucleotide sequence ID" value="NC_010525.1"/>
</dbReference>
<dbReference type="PANTHER" id="PTHR42894:SF1">
    <property type="entry name" value="N-(5'-PHOSPHORIBOSYL)ANTHRANILATE ISOMERASE"/>
    <property type="match status" value="1"/>
</dbReference>
<dbReference type="GO" id="GO:0004640">
    <property type="term" value="F:phosphoribosylanthranilate isomerase activity"/>
    <property type="evidence" value="ECO:0007669"/>
    <property type="project" value="UniProtKB-UniRule"/>
</dbReference>
<evidence type="ECO:0000313" key="10">
    <source>
        <dbReference type="EMBL" id="ACB40101.1"/>
    </source>
</evidence>
<dbReference type="InterPro" id="IPR013785">
    <property type="entry name" value="Aldolase_TIM"/>
</dbReference>
<dbReference type="KEGG" id="tne:Tneu_1172"/>
<evidence type="ECO:0000259" key="9">
    <source>
        <dbReference type="Pfam" id="PF00697"/>
    </source>
</evidence>
<evidence type="ECO:0000256" key="6">
    <source>
        <dbReference type="ARBA" id="ARBA00023141"/>
    </source>
</evidence>
<sequence length="219" mass="23052">MFIVLFSHSLVLVKICGVARPEDVELLDGLVDYIGFIVEPSSPRSVEPRRLGGLARLVRESRPVLVTASLPPAEAVDLAASLGIPVVQHHGSLGDGHFSYAEERGVALAPVAVYRRGADLRAAVSQLLSKPHEYVLVDAEKGSGERFEGGLKIPLHVLAEVAHMGKVALAGGITPENAHLVAALRPYMVDVASGVESSPGVKDPGKVKALLRALGRLSG</sequence>
<dbReference type="AlphaFoldDB" id="B1Y8M2"/>
<dbReference type="Proteomes" id="UP000001694">
    <property type="component" value="Chromosome"/>
</dbReference>
<dbReference type="UniPathway" id="UPA00035">
    <property type="reaction ID" value="UER00042"/>
</dbReference>
<keyword evidence="11" id="KW-1185">Reference proteome</keyword>
<dbReference type="CDD" id="cd00405">
    <property type="entry name" value="PRAI"/>
    <property type="match status" value="1"/>
</dbReference>
<dbReference type="GO" id="GO:0000162">
    <property type="term" value="P:L-tryptophan biosynthetic process"/>
    <property type="evidence" value="ECO:0007669"/>
    <property type="project" value="UniProtKB-UniRule"/>
</dbReference>